<gene>
    <name evidence="1" type="ORF">BD310DRAFT_127432</name>
</gene>
<protein>
    <submittedName>
        <fullName evidence="1">Uncharacterized protein</fullName>
    </submittedName>
</protein>
<name>A0A4Q9PG11_9APHY</name>
<proteinExistence type="predicted"/>
<organism evidence="1 2">
    <name type="scientific">Dichomitus squalens</name>
    <dbReference type="NCBI Taxonomy" id="114155"/>
    <lineage>
        <taxon>Eukaryota</taxon>
        <taxon>Fungi</taxon>
        <taxon>Dikarya</taxon>
        <taxon>Basidiomycota</taxon>
        <taxon>Agaricomycotina</taxon>
        <taxon>Agaricomycetes</taxon>
        <taxon>Polyporales</taxon>
        <taxon>Polyporaceae</taxon>
        <taxon>Dichomitus</taxon>
    </lineage>
</organism>
<evidence type="ECO:0000313" key="1">
    <source>
        <dbReference type="EMBL" id="TBU53858.1"/>
    </source>
</evidence>
<evidence type="ECO:0000313" key="2">
    <source>
        <dbReference type="Proteomes" id="UP000292082"/>
    </source>
</evidence>
<sequence>MFTAAIDSYESDFARIENGQDDLLEMIAIRRVEMDEKLPRLVAAVANTYTPFEVASTCYLLFIPPSTAKSPRSRRVGLCGREAAIPPQETLLLPKSLRQTRSEAQDFRDRESASAESWKPPCAVGCPRSWVRERTVWLNGRCSRHTWDSSSNNYVRDASAAFRCLRWPWRDVHPPVTPVEPLQPMPKEHLVLVLLRSSRRHLSRTGLQAIVVSAYAALRTPTINPDLRDIDGKHDALGAVPHAAL</sequence>
<dbReference type="EMBL" id="ML145203">
    <property type="protein sequence ID" value="TBU53858.1"/>
    <property type="molecule type" value="Genomic_DNA"/>
</dbReference>
<accession>A0A4Q9PG11</accession>
<dbReference type="AlphaFoldDB" id="A0A4Q9PG11"/>
<keyword evidence="2" id="KW-1185">Reference proteome</keyword>
<reference evidence="1 2" key="1">
    <citation type="submission" date="2019-01" db="EMBL/GenBank/DDBJ databases">
        <title>Draft genome sequences of three monokaryotic isolates of the white-rot basidiomycete fungus Dichomitus squalens.</title>
        <authorList>
            <consortium name="DOE Joint Genome Institute"/>
            <person name="Lopez S.C."/>
            <person name="Andreopoulos B."/>
            <person name="Pangilinan J."/>
            <person name="Lipzen A."/>
            <person name="Riley R."/>
            <person name="Ahrendt S."/>
            <person name="Ng V."/>
            <person name="Barry K."/>
            <person name="Daum C."/>
            <person name="Grigoriev I.V."/>
            <person name="Hilden K.S."/>
            <person name="Makela M.R."/>
            <person name="de Vries R.P."/>
        </authorList>
    </citation>
    <scope>NUCLEOTIDE SEQUENCE [LARGE SCALE GENOMIC DNA]</scope>
    <source>
        <strain evidence="1 2">CBS 464.89</strain>
    </source>
</reference>
<dbReference type="Proteomes" id="UP000292082">
    <property type="component" value="Unassembled WGS sequence"/>
</dbReference>